<reference evidence="2" key="1">
    <citation type="submission" date="2020-12" db="EMBL/GenBank/DDBJ databases">
        <authorList>
            <person name="Iha C."/>
        </authorList>
    </citation>
    <scope>NUCLEOTIDE SEQUENCE</scope>
</reference>
<dbReference type="OrthoDB" id="529725at2759"/>
<protein>
    <submittedName>
        <fullName evidence="2">Uncharacterized protein</fullName>
    </submittedName>
</protein>
<evidence type="ECO:0000313" key="2">
    <source>
        <dbReference type="EMBL" id="CAD7694741.1"/>
    </source>
</evidence>
<feature type="region of interest" description="Disordered" evidence="1">
    <location>
        <begin position="218"/>
        <end position="244"/>
    </location>
</feature>
<dbReference type="Proteomes" id="UP000708148">
    <property type="component" value="Unassembled WGS sequence"/>
</dbReference>
<name>A0A8S1IM18_9CHLO</name>
<accession>A0A8S1IM18</accession>
<proteinExistence type="predicted"/>
<comment type="caution">
    <text evidence="2">The sequence shown here is derived from an EMBL/GenBank/DDBJ whole genome shotgun (WGS) entry which is preliminary data.</text>
</comment>
<gene>
    <name evidence="2" type="ORF">OSTQU699_LOCUS104</name>
</gene>
<dbReference type="AlphaFoldDB" id="A0A8S1IM18"/>
<keyword evidence="3" id="KW-1185">Reference proteome</keyword>
<sequence>MQWVADAVSSLFSSGEAQAECQRAEREGLQRDGVLTKEQLRKFFAAGYKMFDSEDVKANLKEAARKRQDVGFVVTELQKEIFDSLGIDGKYGISFLGKIREKYGDDADFMNELMTFVDREELALDEAELPDDKLAKKLEMRQLAMQQMTSMREQLRHMSPEEQVQFMRGQSAMIKEMNVKHKEMFEKAEAMSPEERKKFIEEQMAVVKKRFGEFKAGASIPPSCSGHGHPSARVEPSMGSAMSTEEQMNFFRSLSKAKQ</sequence>
<dbReference type="PANTHER" id="PTHR36763:SF1">
    <property type="entry name" value="EXPRESSED PROTEIN"/>
    <property type="match status" value="1"/>
</dbReference>
<evidence type="ECO:0000313" key="3">
    <source>
        <dbReference type="Proteomes" id="UP000708148"/>
    </source>
</evidence>
<organism evidence="2 3">
    <name type="scientific">Ostreobium quekettii</name>
    <dbReference type="NCBI Taxonomy" id="121088"/>
    <lineage>
        <taxon>Eukaryota</taxon>
        <taxon>Viridiplantae</taxon>
        <taxon>Chlorophyta</taxon>
        <taxon>core chlorophytes</taxon>
        <taxon>Ulvophyceae</taxon>
        <taxon>TCBD clade</taxon>
        <taxon>Bryopsidales</taxon>
        <taxon>Ostreobineae</taxon>
        <taxon>Ostreobiaceae</taxon>
        <taxon>Ostreobium</taxon>
    </lineage>
</organism>
<dbReference type="EMBL" id="CAJHUC010000133">
    <property type="protein sequence ID" value="CAD7694741.1"/>
    <property type="molecule type" value="Genomic_DNA"/>
</dbReference>
<evidence type="ECO:0000256" key="1">
    <source>
        <dbReference type="SAM" id="MobiDB-lite"/>
    </source>
</evidence>
<dbReference type="PANTHER" id="PTHR36763">
    <property type="entry name" value="EXPRESSED PROTEIN"/>
    <property type="match status" value="1"/>
</dbReference>